<dbReference type="SUPFAM" id="SSF52317">
    <property type="entry name" value="Class I glutamine amidotransferase-like"/>
    <property type="match status" value="1"/>
</dbReference>
<dbReference type="RefSeq" id="WP_198349362.1">
    <property type="nucleotide sequence ID" value="NZ_WSEL01000009.1"/>
</dbReference>
<keyword evidence="8" id="KW-0720">Serine protease</keyword>
<evidence type="ECO:0000256" key="7">
    <source>
        <dbReference type="ARBA" id="ARBA00022801"/>
    </source>
</evidence>
<evidence type="ECO:0000256" key="3">
    <source>
        <dbReference type="ARBA" id="ARBA00006534"/>
    </source>
</evidence>
<keyword evidence="10" id="KW-0121">Carboxypeptidase</keyword>
<sequence>MRRRDLLFSSLLTGTTMRLAAQTPTRGRLVIVGGAEDRVQDRLILRRFLQHAGGPQARVRLLTAASSVPLVVAASYRQAFAELGAGDCELLPLLERDAAFLPEVVQAILDADAIFISGGNQSRLMDVLRETPAMAALHHAHRHLGRCIGGTSAGAAAMSRHMIVQGPAMRHPRKDVVGTGVGLGLLPAAIVDQHFSQRGRLARLLSALAQRPDLLGVGVDEDTALVVESQEAIEIIGSGAVTLVDASSAHTNLAELEPESQIEMLGLQVHTLPAGRRYPVRPARQNATWPPGLREAVQRLVEQVPLPS</sequence>
<dbReference type="PANTHER" id="PTHR36175:SF1">
    <property type="entry name" value="CYANOPHYCINASE"/>
    <property type="match status" value="1"/>
</dbReference>
<reference evidence="10 11" key="1">
    <citation type="submission" date="2019-12" db="EMBL/GenBank/DDBJ databases">
        <authorList>
            <person name="Huq M.A."/>
        </authorList>
    </citation>
    <scope>NUCLEOTIDE SEQUENCE [LARGE SCALE GENOMIC DNA]</scope>
    <source>
        <strain evidence="10 11">MAH-25</strain>
    </source>
</reference>
<dbReference type="Proteomes" id="UP000469385">
    <property type="component" value="Unassembled WGS sequence"/>
</dbReference>
<keyword evidence="11" id="KW-1185">Reference proteome</keyword>
<dbReference type="InterPro" id="IPR005320">
    <property type="entry name" value="Peptidase_S51"/>
</dbReference>
<keyword evidence="6" id="KW-0645">Protease</keyword>
<accession>A0A6N8IYS5</accession>
<feature type="active site" description="Charge relay system" evidence="9">
    <location>
        <position position="221"/>
    </location>
</feature>
<proteinExistence type="inferred from homology"/>
<dbReference type="Gene3D" id="3.40.50.880">
    <property type="match status" value="1"/>
</dbReference>
<dbReference type="CDD" id="cd03145">
    <property type="entry name" value="GAT1_cyanophycinase"/>
    <property type="match status" value="1"/>
</dbReference>
<comment type="function">
    <text evidence="2">Exopeptidase that catalyzes the hydrolytic cleavage of multi-L-arginyl-poly-L-aspartic acid (cyanophycin; a water-insoluble reserve polymer) into aspartate-arginine dipeptides.</text>
</comment>
<keyword evidence="7 10" id="KW-0378">Hydrolase</keyword>
<comment type="catalytic activity">
    <reaction evidence="1">
        <text>[L-4-(L-arginin-2-N-yl)aspartate](n) + H2O = [L-4-(L-arginin-2-N-yl)aspartate](n-1) + L-4-(L-arginin-2-N-yl)aspartate</text>
        <dbReference type="Rhea" id="RHEA:12845"/>
        <dbReference type="Rhea" id="RHEA-COMP:13728"/>
        <dbReference type="Rhea" id="RHEA-COMP:13734"/>
        <dbReference type="ChEBI" id="CHEBI:15377"/>
        <dbReference type="ChEBI" id="CHEBI:137986"/>
        <dbReference type="ChEBI" id="CHEBI:137991"/>
        <dbReference type="EC" id="3.4.15.6"/>
    </reaction>
</comment>
<dbReference type="GO" id="GO:0008236">
    <property type="term" value="F:serine-type peptidase activity"/>
    <property type="evidence" value="ECO:0007669"/>
    <property type="project" value="UniProtKB-KW"/>
</dbReference>
<dbReference type="NCBIfam" id="TIGR02069">
    <property type="entry name" value="cyanophycinase"/>
    <property type="match status" value="1"/>
</dbReference>
<evidence type="ECO:0000256" key="2">
    <source>
        <dbReference type="ARBA" id="ARBA00002039"/>
    </source>
</evidence>
<comment type="caution">
    <text evidence="10">The sequence shown here is derived from an EMBL/GenBank/DDBJ whole genome shotgun (WGS) entry which is preliminary data.</text>
</comment>
<name>A0A6N8IYS5_9BURK</name>
<gene>
    <name evidence="10" type="ORF">GON04_19920</name>
</gene>
<evidence type="ECO:0000256" key="1">
    <source>
        <dbReference type="ARBA" id="ARBA00001092"/>
    </source>
</evidence>
<dbReference type="Pfam" id="PF03575">
    <property type="entry name" value="Peptidase_S51"/>
    <property type="match status" value="1"/>
</dbReference>
<feature type="active site" description="Charge relay system" evidence="9">
    <location>
        <position position="194"/>
    </location>
</feature>
<dbReference type="AlphaFoldDB" id="A0A6N8IYS5"/>
<evidence type="ECO:0000256" key="4">
    <source>
        <dbReference type="ARBA" id="ARBA00013115"/>
    </source>
</evidence>
<dbReference type="PANTHER" id="PTHR36175">
    <property type="entry name" value="CYANOPHYCINASE"/>
    <property type="match status" value="1"/>
</dbReference>
<evidence type="ECO:0000256" key="9">
    <source>
        <dbReference type="PIRSR" id="PIRSR032067-1"/>
    </source>
</evidence>
<dbReference type="InterPro" id="IPR011811">
    <property type="entry name" value="Peptidase_S51_cyanophycinase"/>
</dbReference>
<dbReference type="EMBL" id="WSEL01000009">
    <property type="protein sequence ID" value="MVQ31735.1"/>
    <property type="molecule type" value="Genomic_DNA"/>
</dbReference>
<dbReference type="InterPro" id="IPR029062">
    <property type="entry name" value="Class_I_gatase-like"/>
</dbReference>
<evidence type="ECO:0000256" key="6">
    <source>
        <dbReference type="ARBA" id="ARBA00022670"/>
    </source>
</evidence>
<dbReference type="GO" id="GO:0006508">
    <property type="term" value="P:proteolysis"/>
    <property type="evidence" value="ECO:0007669"/>
    <property type="project" value="UniProtKB-KW"/>
</dbReference>
<dbReference type="EC" id="3.4.15.6" evidence="4"/>
<organism evidence="10 11">
    <name type="scientific">Ramlibacter pinisoli</name>
    <dbReference type="NCBI Taxonomy" id="2682844"/>
    <lineage>
        <taxon>Bacteria</taxon>
        <taxon>Pseudomonadati</taxon>
        <taxon>Pseudomonadota</taxon>
        <taxon>Betaproteobacteria</taxon>
        <taxon>Burkholderiales</taxon>
        <taxon>Comamonadaceae</taxon>
        <taxon>Ramlibacter</taxon>
    </lineage>
</organism>
<evidence type="ECO:0000313" key="11">
    <source>
        <dbReference type="Proteomes" id="UP000469385"/>
    </source>
</evidence>
<dbReference type="GO" id="GO:0004180">
    <property type="term" value="F:carboxypeptidase activity"/>
    <property type="evidence" value="ECO:0007669"/>
    <property type="project" value="UniProtKB-KW"/>
</dbReference>
<dbReference type="GO" id="GO:0008241">
    <property type="term" value="F:peptidyl-dipeptidase activity"/>
    <property type="evidence" value="ECO:0007669"/>
    <property type="project" value="UniProtKB-EC"/>
</dbReference>
<evidence type="ECO:0000313" key="10">
    <source>
        <dbReference type="EMBL" id="MVQ31735.1"/>
    </source>
</evidence>
<dbReference type="PIRSF" id="PIRSF032067">
    <property type="entry name" value="Cyanophycinase"/>
    <property type="match status" value="1"/>
</dbReference>
<evidence type="ECO:0000256" key="5">
    <source>
        <dbReference type="ARBA" id="ARBA00015719"/>
    </source>
</evidence>
<protein>
    <recommendedName>
        <fullName evidence="5">Cyanophycinase</fullName>
        <ecNumber evidence="4">3.4.15.6</ecNumber>
    </recommendedName>
</protein>
<feature type="active site" description="Charge relay system" evidence="9">
    <location>
        <position position="152"/>
    </location>
</feature>
<evidence type="ECO:0000256" key="8">
    <source>
        <dbReference type="ARBA" id="ARBA00022825"/>
    </source>
</evidence>
<comment type="similarity">
    <text evidence="3">Belongs to the peptidase S51 family.</text>
</comment>